<dbReference type="InterPro" id="IPR011767">
    <property type="entry name" value="GLR_AS"/>
</dbReference>
<sequence>MPELVLYKKDACPFCVKVMRYLDAHGIEVPMRDTVADPSAREELVRVGGKAQVPCLFIDGEPLYESADIIAYFAAHRA</sequence>
<proteinExistence type="predicted"/>
<dbReference type="PROSITE" id="PS00195">
    <property type="entry name" value="GLUTAREDOXIN_1"/>
    <property type="match status" value="1"/>
</dbReference>
<name>A0A9D0ZYZ1_9ACTN</name>
<accession>A0A9D0ZYZ1</accession>
<feature type="domain" description="Glutaredoxin" evidence="1">
    <location>
        <begin position="5"/>
        <end position="61"/>
    </location>
</feature>
<protein>
    <submittedName>
        <fullName evidence="2">Glutaredoxin</fullName>
    </submittedName>
</protein>
<dbReference type="SUPFAM" id="SSF52833">
    <property type="entry name" value="Thioredoxin-like"/>
    <property type="match status" value="1"/>
</dbReference>
<evidence type="ECO:0000259" key="1">
    <source>
        <dbReference type="Pfam" id="PF00462"/>
    </source>
</evidence>
<evidence type="ECO:0000313" key="2">
    <source>
        <dbReference type="EMBL" id="HIR00745.1"/>
    </source>
</evidence>
<dbReference type="CDD" id="cd02976">
    <property type="entry name" value="NrdH"/>
    <property type="match status" value="1"/>
</dbReference>
<dbReference type="EMBL" id="DVGB01000004">
    <property type="protein sequence ID" value="HIR00745.1"/>
    <property type="molecule type" value="Genomic_DNA"/>
</dbReference>
<reference evidence="2" key="1">
    <citation type="submission" date="2020-10" db="EMBL/GenBank/DDBJ databases">
        <authorList>
            <person name="Gilroy R."/>
        </authorList>
    </citation>
    <scope>NUCLEOTIDE SEQUENCE</scope>
    <source>
        <strain evidence="2">ChiGjej1B1-2707</strain>
    </source>
</reference>
<dbReference type="Gene3D" id="3.40.30.10">
    <property type="entry name" value="Glutaredoxin"/>
    <property type="match status" value="1"/>
</dbReference>
<comment type="caution">
    <text evidence="2">The sequence shown here is derived from an EMBL/GenBank/DDBJ whole genome shotgun (WGS) entry which is preliminary data.</text>
</comment>
<gene>
    <name evidence="2" type="ORF">IAA69_00485</name>
</gene>
<dbReference type="InterPro" id="IPR002109">
    <property type="entry name" value="Glutaredoxin"/>
</dbReference>
<reference evidence="2" key="2">
    <citation type="journal article" date="2021" name="PeerJ">
        <title>Extensive microbial diversity within the chicken gut microbiome revealed by metagenomics and culture.</title>
        <authorList>
            <person name="Gilroy R."/>
            <person name="Ravi A."/>
            <person name="Getino M."/>
            <person name="Pursley I."/>
            <person name="Horton D.L."/>
            <person name="Alikhan N.F."/>
            <person name="Baker D."/>
            <person name="Gharbi K."/>
            <person name="Hall N."/>
            <person name="Watson M."/>
            <person name="Adriaenssens E.M."/>
            <person name="Foster-Nyarko E."/>
            <person name="Jarju S."/>
            <person name="Secka A."/>
            <person name="Antonio M."/>
            <person name="Oren A."/>
            <person name="Chaudhuri R.R."/>
            <person name="La Ragione R."/>
            <person name="Hildebrand F."/>
            <person name="Pallen M.J."/>
        </authorList>
    </citation>
    <scope>NUCLEOTIDE SEQUENCE</scope>
    <source>
        <strain evidence="2">ChiGjej1B1-2707</strain>
    </source>
</reference>
<dbReference type="AlphaFoldDB" id="A0A9D0ZYZ1"/>
<dbReference type="InterPro" id="IPR036249">
    <property type="entry name" value="Thioredoxin-like_sf"/>
</dbReference>
<evidence type="ECO:0000313" key="3">
    <source>
        <dbReference type="Proteomes" id="UP000824261"/>
    </source>
</evidence>
<organism evidence="2 3">
    <name type="scientific">Candidatus Aveggerthella stercoripullorum</name>
    <dbReference type="NCBI Taxonomy" id="2840688"/>
    <lineage>
        <taxon>Bacteria</taxon>
        <taxon>Bacillati</taxon>
        <taxon>Actinomycetota</taxon>
        <taxon>Coriobacteriia</taxon>
        <taxon>Eggerthellales</taxon>
        <taxon>Eggerthellaceae</taxon>
        <taxon>Eggerthellaceae incertae sedis</taxon>
        <taxon>Candidatus Aveggerthella</taxon>
    </lineage>
</organism>
<dbReference type="Proteomes" id="UP000824261">
    <property type="component" value="Unassembled WGS sequence"/>
</dbReference>
<dbReference type="PROSITE" id="PS51354">
    <property type="entry name" value="GLUTAREDOXIN_2"/>
    <property type="match status" value="1"/>
</dbReference>
<dbReference type="Pfam" id="PF00462">
    <property type="entry name" value="Glutaredoxin"/>
    <property type="match status" value="1"/>
</dbReference>